<evidence type="ECO:0000256" key="1">
    <source>
        <dbReference type="ARBA" id="ARBA00004123"/>
    </source>
</evidence>
<evidence type="ECO:0000256" key="8">
    <source>
        <dbReference type="ARBA" id="ARBA00039167"/>
    </source>
</evidence>
<keyword evidence="4" id="KW-0747">Spliceosome</keyword>
<dbReference type="EMBL" id="PUHW01000018">
    <property type="protein sequence ID" value="KAG0690790.1"/>
    <property type="molecule type" value="Genomic_DNA"/>
</dbReference>
<comment type="subcellular location">
    <subcellularLocation>
        <location evidence="1">Nucleus</location>
    </subcellularLocation>
</comment>
<dbReference type="InterPro" id="IPR011990">
    <property type="entry name" value="TPR-like_helical_dom_sf"/>
</dbReference>
<evidence type="ECO:0000256" key="9">
    <source>
        <dbReference type="SAM" id="MobiDB-lite"/>
    </source>
</evidence>
<feature type="domain" description="Pre-mRNA-splicing factor Syf1-like N-terminal HAT-repeats" evidence="10">
    <location>
        <begin position="62"/>
        <end position="203"/>
    </location>
</feature>
<dbReference type="InterPro" id="IPR055433">
    <property type="entry name" value="HAT_Syf1-like_N"/>
</dbReference>
<evidence type="ECO:0000256" key="2">
    <source>
        <dbReference type="ARBA" id="ARBA00008644"/>
    </source>
</evidence>
<proteinExistence type="inferred from homology"/>
<dbReference type="GO" id="GO:0000245">
    <property type="term" value="P:spliceosomal complex assembly"/>
    <property type="evidence" value="ECO:0007669"/>
    <property type="project" value="TreeGrafter"/>
</dbReference>
<evidence type="ECO:0000256" key="6">
    <source>
        <dbReference type="ARBA" id="ARBA00023187"/>
    </source>
</evidence>
<protein>
    <recommendedName>
        <fullName evidence="8">Pre-mRNA-splicing factor CLF1</fullName>
    </recommendedName>
</protein>
<comment type="similarity">
    <text evidence="2">Belongs to the crooked-neck family.</text>
</comment>
<dbReference type="SMART" id="SM00386">
    <property type="entry name" value="HAT"/>
    <property type="match status" value="9"/>
</dbReference>
<name>A0A9P6WPN0_9ASCO</name>
<dbReference type="GO" id="GO:0071011">
    <property type="term" value="C:precatalytic spliceosome"/>
    <property type="evidence" value="ECO:0007669"/>
    <property type="project" value="TreeGrafter"/>
</dbReference>
<evidence type="ECO:0000256" key="3">
    <source>
        <dbReference type="ARBA" id="ARBA00022664"/>
    </source>
</evidence>
<dbReference type="InterPro" id="IPR003107">
    <property type="entry name" value="HAT"/>
</dbReference>
<gene>
    <name evidence="11" type="primary">CLF1</name>
    <name evidence="11" type="ORF">C6P40_001380</name>
</gene>
<dbReference type="GO" id="GO:0071014">
    <property type="term" value="C:post-mRNA release spliceosomal complex"/>
    <property type="evidence" value="ECO:0007669"/>
    <property type="project" value="TreeGrafter"/>
</dbReference>
<evidence type="ECO:0000256" key="7">
    <source>
        <dbReference type="ARBA" id="ARBA00023242"/>
    </source>
</evidence>
<feature type="region of interest" description="Disordered" evidence="9">
    <location>
        <begin position="1"/>
        <end position="20"/>
    </location>
</feature>
<organism evidence="11 12">
    <name type="scientific">Pichia californica</name>
    <dbReference type="NCBI Taxonomy" id="460514"/>
    <lineage>
        <taxon>Eukaryota</taxon>
        <taxon>Fungi</taxon>
        <taxon>Dikarya</taxon>
        <taxon>Ascomycota</taxon>
        <taxon>Saccharomycotina</taxon>
        <taxon>Pichiomycetes</taxon>
        <taxon>Pichiales</taxon>
        <taxon>Pichiaceae</taxon>
        <taxon>Pichia</taxon>
    </lineage>
</organism>
<feature type="region of interest" description="Disordered" evidence="9">
    <location>
        <begin position="694"/>
        <end position="765"/>
    </location>
</feature>
<comment type="caution">
    <text evidence="11">The sequence shown here is derived from an EMBL/GenBank/DDBJ whole genome shotgun (WGS) entry which is preliminary data.</text>
</comment>
<keyword evidence="12" id="KW-1185">Reference proteome</keyword>
<dbReference type="PANTHER" id="PTHR11246">
    <property type="entry name" value="PRE-MRNA SPLICING FACTOR"/>
    <property type="match status" value="1"/>
</dbReference>
<evidence type="ECO:0000259" key="10">
    <source>
        <dbReference type="Pfam" id="PF23233"/>
    </source>
</evidence>
<feature type="compositionally biased region" description="Acidic residues" evidence="9">
    <location>
        <begin position="694"/>
        <end position="718"/>
    </location>
</feature>
<dbReference type="GO" id="GO:0071007">
    <property type="term" value="C:U2-type catalytic step 2 spliceosome"/>
    <property type="evidence" value="ECO:0007669"/>
    <property type="project" value="TreeGrafter"/>
</dbReference>
<reference evidence="11" key="1">
    <citation type="submission" date="2020-11" db="EMBL/GenBank/DDBJ databases">
        <title>Kefir isolates.</title>
        <authorList>
            <person name="Marcisauskas S."/>
            <person name="Kim Y."/>
            <person name="Blasche S."/>
        </authorList>
    </citation>
    <scope>NUCLEOTIDE SEQUENCE</scope>
    <source>
        <strain evidence="11">Olga-1</strain>
    </source>
</reference>
<keyword evidence="6" id="KW-0508">mRNA splicing</keyword>
<dbReference type="Proteomes" id="UP000697127">
    <property type="component" value="Unassembled WGS sequence"/>
</dbReference>
<dbReference type="InterPro" id="IPR045075">
    <property type="entry name" value="Syf1-like"/>
</dbReference>
<dbReference type="Pfam" id="PF23233">
    <property type="entry name" value="HAT_Syf1_CNRKL1_N"/>
    <property type="match status" value="1"/>
</dbReference>
<dbReference type="Gene3D" id="1.25.40.10">
    <property type="entry name" value="Tetratricopeptide repeat domain"/>
    <property type="match status" value="3"/>
</dbReference>
<keyword evidence="5" id="KW-0677">Repeat</keyword>
<dbReference type="PANTHER" id="PTHR11246:SF3">
    <property type="entry name" value="CROOKED NECK-LIKE PROTEIN 1"/>
    <property type="match status" value="1"/>
</dbReference>
<evidence type="ECO:0000256" key="4">
    <source>
        <dbReference type="ARBA" id="ARBA00022728"/>
    </source>
</evidence>
<dbReference type="SUPFAM" id="SSF48452">
    <property type="entry name" value="TPR-like"/>
    <property type="match status" value="1"/>
</dbReference>
<keyword evidence="3" id="KW-0507">mRNA processing</keyword>
<keyword evidence="7" id="KW-0539">Nucleus</keyword>
<feature type="compositionally biased region" description="Acidic residues" evidence="9">
    <location>
        <begin position="734"/>
        <end position="751"/>
    </location>
</feature>
<evidence type="ECO:0000313" key="11">
    <source>
        <dbReference type="EMBL" id="KAG0690790.1"/>
    </source>
</evidence>
<dbReference type="AlphaFoldDB" id="A0A9P6WPN0"/>
<sequence length="765" mass="92897">MSGVKRKATEDLENDENDEKKQFTASRILKSAYESSINELKTPDVKIADLDELHYFQQRKRTEYENALRRNRFNYGQWMRYAQFEIDQKDQRRARSIFERALEVDYKNVSMWIRYIQTEIKNKNINHARNLLERVTGLLPRIDKLWYMYITIEESIGNIVAVNEIFENWLQWKPIKDVWIHFLEFKERYEEYESERLLFEKFVTSFCDSDSWLRWVEFEKKHGDYINVENVFKLGVNAIFTKGKLDSKFLISWIRYEHSNHKFDKVKELYDFGFKALNNDDIKNLQKFQTNFEKQYGVDTHNVEKYVLLKRKIVYEEKLNQNQSDYETWWIYFNLIIDSNIGIREDEIRKQFEIATNIIPKILEITKWIPYFYICYRYALWEEFDNREVTNAKNIYEKLLKIIPFKKLNIIQFWYKYADFQIRNYDINSMRKVLGQAIGLTSSPDIIMYYIKFEIKLRYFDRARKLYNKLIELYPENWNNWLDYFNFEDSLGNDIRSYNIIEIVIFENFINKEDKILFIESVVDRVIENYNFKLARRLYEYQLELTDDDIDAVIDRCLFELKVPSEDQIKAFENNEEEKEKEEADYDDENITFNIHESTKDNVRAQYEKFIKEMKENDNTQNRIILLESLEKFEEEYGDENKVKTVKARLPRISRKVREDTDGIQEEYIEYIFPEDEKEIEDQVADFKSEFLEEFEAVEEDEEGEGGDEDDEVEESENDTGKFTKSFHSRFASDSEEDDDEKEDGDDDEEQLPPQKKTFRSRFEE</sequence>
<evidence type="ECO:0000313" key="12">
    <source>
        <dbReference type="Proteomes" id="UP000697127"/>
    </source>
</evidence>
<evidence type="ECO:0000256" key="5">
    <source>
        <dbReference type="ARBA" id="ARBA00022737"/>
    </source>
</evidence>
<accession>A0A9P6WPN0</accession>
<dbReference type="GO" id="GO:0000974">
    <property type="term" value="C:Prp19 complex"/>
    <property type="evidence" value="ECO:0007669"/>
    <property type="project" value="TreeGrafter"/>
</dbReference>